<comment type="caution">
    <text evidence="7">The sequence shown here is derived from an EMBL/GenBank/DDBJ whole genome shotgun (WGS) entry which is preliminary data.</text>
</comment>
<dbReference type="PROSITE" id="PS50600">
    <property type="entry name" value="ULP_PROTEASE"/>
    <property type="match status" value="1"/>
</dbReference>
<name>A0AAN9YVZ8_9PEZI</name>
<evidence type="ECO:0000256" key="4">
    <source>
        <dbReference type="ARBA" id="ARBA00022807"/>
    </source>
</evidence>
<feature type="compositionally biased region" description="Low complexity" evidence="5">
    <location>
        <begin position="179"/>
        <end position="196"/>
    </location>
</feature>
<evidence type="ECO:0000313" key="7">
    <source>
        <dbReference type="EMBL" id="KAK7755885.1"/>
    </source>
</evidence>
<dbReference type="GO" id="GO:0016929">
    <property type="term" value="F:deSUMOylase activity"/>
    <property type="evidence" value="ECO:0007669"/>
    <property type="project" value="TreeGrafter"/>
</dbReference>
<keyword evidence="8" id="KW-1185">Reference proteome</keyword>
<dbReference type="Proteomes" id="UP001320420">
    <property type="component" value="Unassembled WGS sequence"/>
</dbReference>
<dbReference type="InterPro" id="IPR003653">
    <property type="entry name" value="Peptidase_C48_C"/>
</dbReference>
<feature type="region of interest" description="Disordered" evidence="5">
    <location>
        <begin position="174"/>
        <end position="262"/>
    </location>
</feature>
<dbReference type="Pfam" id="PF02902">
    <property type="entry name" value="Peptidase_C48"/>
    <property type="match status" value="1"/>
</dbReference>
<dbReference type="AlphaFoldDB" id="A0AAN9YVZ8"/>
<keyword evidence="3" id="KW-0378">Hydrolase</keyword>
<feature type="compositionally biased region" description="Acidic residues" evidence="5">
    <location>
        <begin position="220"/>
        <end position="233"/>
    </location>
</feature>
<keyword evidence="2" id="KW-0645">Protease</keyword>
<keyword evidence="4" id="KW-0788">Thiol protease</keyword>
<dbReference type="PANTHER" id="PTHR12606">
    <property type="entry name" value="SENTRIN/SUMO-SPECIFIC PROTEASE"/>
    <property type="match status" value="1"/>
</dbReference>
<dbReference type="Gene3D" id="3.40.395.10">
    <property type="entry name" value="Adenoviral Proteinase, Chain A"/>
    <property type="match status" value="1"/>
</dbReference>
<dbReference type="SUPFAM" id="SSF54001">
    <property type="entry name" value="Cysteine proteinases"/>
    <property type="match status" value="1"/>
</dbReference>
<evidence type="ECO:0000256" key="5">
    <source>
        <dbReference type="SAM" id="MobiDB-lite"/>
    </source>
</evidence>
<evidence type="ECO:0000259" key="6">
    <source>
        <dbReference type="PROSITE" id="PS50600"/>
    </source>
</evidence>
<reference evidence="7 8" key="1">
    <citation type="submission" date="2024-02" db="EMBL/GenBank/DDBJ databases">
        <title>De novo assembly and annotation of 12 fungi associated with fruit tree decline syndrome in Ontario, Canada.</title>
        <authorList>
            <person name="Sulman M."/>
            <person name="Ellouze W."/>
            <person name="Ilyukhin E."/>
        </authorList>
    </citation>
    <scope>NUCLEOTIDE SEQUENCE [LARGE SCALE GENOMIC DNA]</scope>
    <source>
        <strain evidence="7 8">M11/M66-122</strain>
    </source>
</reference>
<feature type="compositionally biased region" description="Polar residues" evidence="5">
    <location>
        <begin position="372"/>
        <end position="384"/>
    </location>
</feature>
<dbReference type="GO" id="GO:0016926">
    <property type="term" value="P:protein desumoylation"/>
    <property type="evidence" value="ECO:0007669"/>
    <property type="project" value="TreeGrafter"/>
</dbReference>
<dbReference type="GO" id="GO:0005634">
    <property type="term" value="C:nucleus"/>
    <property type="evidence" value="ECO:0007669"/>
    <property type="project" value="TreeGrafter"/>
</dbReference>
<proteinExistence type="inferred from homology"/>
<evidence type="ECO:0000313" key="8">
    <source>
        <dbReference type="Proteomes" id="UP001320420"/>
    </source>
</evidence>
<evidence type="ECO:0000256" key="3">
    <source>
        <dbReference type="ARBA" id="ARBA00022801"/>
    </source>
</evidence>
<sequence>MTRPVALSDFTAHTLGRGPLDPNHFTRCKACQDKRRVSTYNAQLRANVKACARAAVVGARVHKPLSLGHQAIIAKERRHQQHWNAYQADVKHIMGGCRDTPASEKSVTIQIPYKEKPVTTLEVPSPRSRKRGYNPIDEPDIGIVPLIPGEPLPRLLQIALYKRSEFTTQVPSQVPLFQPEPAGSPASAPAPAPSRSAEVDASCQRAAQLTPGAFPSWADAEPEPEPDWMDIDSDPALPNTPPSPNIMSMPGAWPLGPDDRDEDDYANVATPSVKRMDSWISLFTRGYFNVFNRTLTHTQADGGPQTSKRVRISPFERPGHSASLFRRSLASPPTRPLRYYGIPPSSTARPDGSQQRPLLSQALLRDTSAIQPSSTITPEGSQQRPFLVQTPPRDTPATVLPPGDPKYTNLGDLLNREEEITLPGSVPKALSPSSKKVDELGEQKTERINIEEKIRVAKERVRQNAERERIAEERLRAAKEHARAVEEFRRTELNLLGLRKPKATLITPLSSEWDHKARATVKSGKAQVPNPEGTEVTPHDFGTLVPESAWLNDNIIQAVVALLAQGINNSSGVVLKKDAPKCVGFSPLFWQHITEKGPKGVERRLKRTWGVTPENFLQIDTFLFPINLGNHWTLMAIRPSLRTMAYVDSFRSAGMNHLNTAKAFLASFLGDKYDKDEWNTVKYRVPQQTNSYDCGMFVITNAIYLALGLDPSEYKQSDMPLMRRRMAAMLLNGGFTGDFSLASL</sequence>
<dbReference type="PANTHER" id="PTHR12606:SF141">
    <property type="entry name" value="GH15225P-RELATED"/>
    <property type="match status" value="1"/>
</dbReference>
<dbReference type="InterPro" id="IPR038765">
    <property type="entry name" value="Papain-like_cys_pep_sf"/>
</dbReference>
<evidence type="ECO:0000256" key="1">
    <source>
        <dbReference type="ARBA" id="ARBA00005234"/>
    </source>
</evidence>
<protein>
    <recommendedName>
        <fullName evidence="6">Ubiquitin-like protease family profile domain-containing protein</fullName>
    </recommendedName>
</protein>
<dbReference type="GO" id="GO:0006508">
    <property type="term" value="P:proteolysis"/>
    <property type="evidence" value="ECO:0007669"/>
    <property type="project" value="UniProtKB-KW"/>
</dbReference>
<comment type="similarity">
    <text evidence="1">Belongs to the peptidase C48 family.</text>
</comment>
<feature type="domain" description="Ubiquitin-like protease family profile" evidence="6">
    <location>
        <begin position="534"/>
        <end position="705"/>
    </location>
</feature>
<gene>
    <name evidence="7" type="ORF">SLS62_002172</name>
</gene>
<organism evidence="7 8">
    <name type="scientific">Diatrype stigma</name>
    <dbReference type="NCBI Taxonomy" id="117547"/>
    <lineage>
        <taxon>Eukaryota</taxon>
        <taxon>Fungi</taxon>
        <taxon>Dikarya</taxon>
        <taxon>Ascomycota</taxon>
        <taxon>Pezizomycotina</taxon>
        <taxon>Sordariomycetes</taxon>
        <taxon>Xylariomycetidae</taxon>
        <taxon>Xylariales</taxon>
        <taxon>Diatrypaceae</taxon>
        <taxon>Diatrype</taxon>
    </lineage>
</organism>
<accession>A0AAN9YVZ8</accession>
<feature type="region of interest" description="Disordered" evidence="5">
    <location>
        <begin position="333"/>
        <end position="356"/>
    </location>
</feature>
<feature type="compositionally biased region" description="Polar residues" evidence="5">
    <location>
        <begin position="344"/>
        <end position="356"/>
    </location>
</feature>
<dbReference type="EMBL" id="JAKJXP020000010">
    <property type="protein sequence ID" value="KAK7755885.1"/>
    <property type="molecule type" value="Genomic_DNA"/>
</dbReference>
<feature type="region of interest" description="Disordered" evidence="5">
    <location>
        <begin position="372"/>
        <end position="406"/>
    </location>
</feature>
<evidence type="ECO:0000256" key="2">
    <source>
        <dbReference type="ARBA" id="ARBA00022670"/>
    </source>
</evidence>
<feature type="region of interest" description="Disordered" evidence="5">
    <location>
        <begin position="423"/>
        <end position="442"/>
    </location>
</feature>